<comment type="caution">
    <text evidence="1">The sequence shown here is derived from an EMBL/GenBank/DDBJ whole genome shotgun (WGS) entry which is preliminary data.</text>
</comment>
<reference evidence="1 2" key="1">
    <citation type="journal article" date="2018" name="Nat. Biotechnol.">
        <title>A standardized bacterial taxonomy based on genome phylogeny substantially revises the tree of life.</title>
        <authorList>
            <person name="Parks D.H."/>
            <person name="Chuvochina M."/>
            <person name="Waite D.W."/>
            <person name="Rinke C."/>
            <person name="Skarshewski A."/>
            <person name="Chaumeil P.A."/>
            <person name="Hugenholtz P."/>
        </authorList>
    </citation>
    <scope>NUCLEOTIDE SEQUENCE [LARGE SCALE GENOMIC DNA]</scope>
    <source>
        <strain evidence="1">UBA11306</strain>
    </source>
</reference>
<name>A0A3D4S3W5_9ENTE</name>
<sequence>MSITSSVMTNMDQLLATWRQDDQDFVCDGIVDSSQFFTEKVKLLFVLKEADKGVGTDLRAYLRESSEITTQNLTWLRAAKWTDGIINFFEYNRLFTWHQLTEEYLKNPAEYYKKWLSKVSVVNLKKTPPKGPSRLEDIKAYSEGPLNREYLKKQFELIDPDIIILASEVVESLYRELSSDSLPLNVVVTPHVKGWIEGETNRLVLSTYHLSDTLCEEPNEVEHQLWYRDMMEVLSRLGRNG</sequence>
<dbReference type="EMBL" id="DQHO01000016">
    <property type="protein sequence ID" value="HCS93497.1"/>
    <property type="molecule type" value="Genomic_DNA"/>
</dbReference>
<dbReference type="STRING" id="1121105.GCA_000421665_01060"/>
<proteinExistence type="predicted"/>
<dbReference type="AlphaFoldDB" id="A0A3D4S3W5"/>
<accession>A0A3D4S3W5</accession>
<evidence type="ECO:0000313" key="1">
    <source>
        <dbReference type="EMBL" id="HCS93497.1"/>
    </source>
</evidence>
<evidence type="ECO:0000313" key="2">
    <source>
        <dbReference type="Proteomes" id="UP000262195"/>
    </source>
</evidence>
<dbReference type="Proteomes" id="UP000262195">
    <property type="component" value="Unassembled WGS sequence"/>
</dbReference>
<gene>
    <name evidence="1" type="ORF">DIW15_02165</name>
</gene>
<organism evidence="1 2">
    <name type="scientific">Bavariicoccus seileri</name>
    <dbReference type="NCBI Taxonomy" id="549685"/>
    <lineage>
        <taxon>Bacteria</taxon>
        <taxon>Bacillati</taxon>
        <taxon>Bacillota</taxon>
        <taxon>Bacilli</taxon>
        <taxon>Lactobacillales</taxon>
        <taxon>Enterococcaceae</taxon>
        <taxon>Bavariicoccus</taxon>
    </lineage>
</organism>
<protein>
    <submittedName>
        <fullName evidence="1">Uncharacterized protein</fullName>
    </submittedName>
</protein>